<dbReference type="RefSeq" id="WP_169586790.1">
    <property type="nucleotide sequence ID" value="NZ_VCQU01000003.1"/>
</dbReference>
<name>A0A848KG58_9NOCA</name>
<gene>
    <name evidence="1" type="ORF">FGL95_11670</name>
</gene>
<protein>
    <recommendedName>
        <fullName evidence="3">Dynamin family protein</fullName>
    </recommendedName>
</protein>
<keyword evidence="2" id="KW-1185">Reference proteome</keyword>
<dbReference type="AlphaFoldDB" id="A0A848KG58"/>
<organism evidence="1 2">
    <name type="scientific">Antrihabitans stalactiti</name>
    <dbReference type="NCBI Taxonomy" id="2584121"/>
    <lineage>
        <taxon>Bacteria</taxon>
        <taxon>Bacillati</taxon>
        <taxon>Actinomycetota</taxon>
        <taxon>Actinomycetes</taxon>
        <taxon>Mycobacteriales</taxon>
        <taxon>Nocardiaceae</taxon>
        <taxon>Antrihabitans</taxon>
    </lineage>
</organism>
<evidence type="ECO:0000313" key="2">
    <source>
        <dbReference type="Proteomes" id="UP000535543"/>
    </source>
</evidence>
<sequence>MVEQAVRLPSDVEAVIARWNPAGIERLRKLENLPDDGRTVAVLGHEAAAVQDELAAIAADIEFANSPDDAALVVFVLDATAPIGRSTLRHVESVILLGTRVVFGIEGIDANRDWRSVRNRNSELLAPHGKRILPVSVRLAQWARTRSDGRGLVRVNSGMLELRDVIAAELATDPDRVRTEQLLRATEGTAEETRRRIAAKAESLRPATEVAALRNERSALVSRRDGGRAEAMAALRSQVQLARVELLHEVANRVRAVNITARQAIDRADRTQLRAFPRTVEDAVAALTGDIDEQTHRRIAEIRAKVLGNDGAAVGAAIGGPQPQLGEGPTSRVRGVEDRLMIVLGASAGVGISRLAVTPLSLVPALDYATIPVTLVLGGLGAWWITRSRGQVADRAHLRQWTADALVSVRSQLEQRVIGALVAAEGALADHVVRISAERMVAVDAEISAIDARMRQFSARNAGQLAACERDLDTIARGLAQLPNSDRPK</sequence>
<evidence type="ECO:0008006" key="3">
    <source>
        <dbReference type="Google" id="ProtNLM"/>
    </source>
</evidence>
<proteinExistence type="predicted"/>
<dbReference type="Proteomes" id="UP000535543">
    <property type="component" value="Unassembled WGS sequence"/>
</dbReference>
<evidence type="ECO:0000313" key="1">
    <source>
        <dbReference type="EMBL" id="NMN95692.1"/>
    </source>
</evidence>
<dbReference type="EMBL" id="VCQU01000003">
    <property type="protein sequence ID" value="NMN95692.1"/>
    <property type="molecule type" value="Genomic_DNA"/>
</dbReference>
<reference evidence="1 2" key="2">
    <citation type="submission" date="2020-06" db="EMBL/GenBank/DDBJ databases">
        <title>Antribacter stalactiti gen. nov., sp. nov., a new member of the family Nacardiaceae isolated from a cave.</title>
        <authorList>
            <person name="Kim I.S."/>
        </authorList>
    </citation>
    <scope>NUCLEOTIDE SEQUENCE [LARGE SCALE GENOMIC DNA]</scope>
    <source>
        <strain evidence="1 2">YC2-7</strain>
    </source>
</reference>
<comment type="caution">
    <text evidence="1">The sequence shown here is derived from an EMBL/GenBank/DDBJ whole genome shotgun (WGS) entry which is preliminary data.</text>
</comment>
<reference evidence="1 2" key="1">
    <citation type="submission" date="2019-05" db="EMBL/GenBank/DDBJ databases">
        <authorList>
            <person name="Lee S.D."/>
        </authorList>
    </citation>
    <scope>NUCLEOTIDE SEQUENCE [LARGE SCALE GENOMIC DNA]</scope>
    <source>
        <strain evidence="1 2">YC2-7</strain>
    </source>
</reference>
<accession>A0A848KG58</accession>